<dbReference type="EMBL" id="JBHUFC010000002">
    <property type="protein sequence ID" value="MFD1787123.1"/>
    <property type="molecule type" value="Genomic_DNA"/>
</dbReference>
<evidence type="ECO:0000313" key="7">
    <source>
        <dbReference type="EMBL" id="MFD1787123.1"/>
    </source>
</evidence>
<evidence type="ECO:0000256" key="1">
    <source>
        <dbReference type="ARBA" id="ARBA00004141"/>
    </source>
</evidence>
<keyword evidence="5 6" id="KW-0472">Membrane</keyword>
<evidence type="ECO:0000313" key="8">
    <source>
        <dbReference type="Proteomes" id="UP001597283"/>
    </source>
</evidence>
<reference evidence="8" key="1">
    <citation type="journal article" date="2019" name="Int. J. Syst. Evol. Microbiol.">
        <title>The Global Catalogue of Microorganisms (GCM) 10K type strain sequencing project: providing services to taxonomists for standard genome sequencing and annotation.</title>
        <authorList>
            <consortium name="The Broad Institute Genomics Platform"/>
            <consortium name="The Broad Institute Genome Sequencing Center for Infectious Disease"/>
            <person name="Wu L."/>
            <person name="Ma J."/>
        </authorList>
    </citation>
    <scope>NUCLEOTIDE SEQUENCE [LARGE SCALE GENOMIC DNA]</scope>
    <source>
        <strain evidence="8">Q85</strain>
    </source>
</reference>
<evidence type="ECO:0000256" key="3">
    <source>
        <dbReference type="ARBA" id="ARBA00022692"/>
    </source>
</evidence>
<dbReference type="SUPFAM" id="SSF103473">
    <property type="entry name" value="MFS general substrate transporter"/>
    <property type="match status" value="1"/>
</dbReference>
<evidence type="ECO:0000256" key="5">
    <source>
        <dbReference type="ARBA" id="ARBA00023136"/>
    </source>
</evidence>
<organism evidence="7 8">
    <name type="scientific">Sphingomonas floccifaciens</name>
    <dbReference type="NCBI Taxonomy" id="1844115"/>
    <lineage>
        <taxon>Bacteria</taxon>
        <taxon>Pseudomonadati</taxon>
        <taxon>Pseudomonadota</taxon>
        <taxon>Alphaproteobacteria</taxon>
        <taxon>Sphingomonadales</taxon>
        <taxon>Sphingomonadaceae</taxon>
        <taxon>Sphingomonas</taxon>
    </lineage>
</organism>
<dbReference type="PANTHER" id="PTHR19432:SF35">
    <property type="entry name" value="SOLUTE CARRIER FAMILY 45 MEMBER 3 ISOFORM X1"/>
    <property type="match status" value="1"/>
</dbReference>
<feature type="transmembrane region" description="Helical" evidence="6">
    <location>
        <begin position="438"/>
        <end position="464"/>
    </location>
</feature>
<feature type="transmembrane region" description="Helical" evidence="6">
    <location>
        <begin position="83"/>
        <end position="99"/>
    </location>
</feature>
<feature type="transmembrane region" description="Helical" evidence="6">
    <location>
        <begin position="143"/>
        <end position="164"/>
    </location>
</feature>
<feature type="transmembrane region" description="Helical" evidence="6">
    <location>
        <begin position="404"/>
        <end position="426"/>
    </location>
</feature>
<dbReference type="PANTHER" id="PTHR19432">
    <property type="entry name" value="SUGAR TRANSPORTER"/>
    <property type="match status" value="1"/>
</dbReference>
<feature type="transmembrane region" description="Helical" evidence="6">
    <location>
        <begin position="305"/>
        <end position="328"/>
    </location>
</feature>
<feature type="transmembrane region" description="Helical" evidence="6">
    <location>
        <begin position="380"/>
        <end position="398"/>
    </location>
</feature>
<evidence type="ECO:0000256" key="4">
    <source>
        <dbReference type="ARBA" id="ARBA00022989"/>
    </source>
</evidence>
<feature type="transmembrane region" description="Helical" evidence="6">
    <location>
        <begin position="105"/>
        <end position="122"/>
    </location>
</feature>
<keyword evidence="3 6" id="KW-0812">Transmembrane</keyword>
<dbReference type="Pfam" id="PF07690">
    <property type="entry name" value="MFS_1"/>
    <property type="match status" value="1"/>
</dbReference>
<evidence type="ECO:0000256" key="6">
    <source>
        <dbReference type="SAM" id="Phobius"/>
    </source>
</evidence>
<protein>
    <submittedName>
        <fullName evidence="7">MFS transporter</fullName>
    </submittedName>
</protein>
<dbReference type="RefSeq" id="WP_380939492.1">
    <property type="nucleotide sequence ID" value="NZ_JBHUFC010000002.1"/>
</dbReference>
<feature type="transmembrane region" description="Helical" evidence="6">
    <location>
        <begin position="235"/>
        <end position="252"/>
    </location>
</feature>
<feature type="transmembrane region" description="Helical" evidence="6">
    <location>
        <begin position="12"/>
        <end position="30"/>
    </location>
</feature>
<sequence length="493" mass="52366">MTINRRPRQGFAGLWNISFGFFGIQIGFALQNANMSRIFQSLGESVDDLAFLWIAAPLTGLIVQPIIGHYSDRTWGRFGRRRPYFFGGAVFAALALLGMPDAPALWAAAVLLWVLDASLNVSMEPFRAFVGDMLDKDQHTAGYAIQTAFIGAGAVVGSATPYLLDWLGVSNTASGGGVPDTVRLSFYGGGVVLFLAVLWTVLTTREYSPEQIAAFDDTGPVDTAAPPTPQSPAGALAWIGGGLGIGVLVAAVGLEKELYLLAALLISYGIARIVVARLHAAGRSDNLLSHIVGDFAGMPSIMKRLALVQFFTWSALFIMWIYTTPVVAQYAFGSGDPASAAYNAGGNWVGILFATYNGVAALAALFLLRPLARAIGTVRTHALCLAIGALGFLSFLFVRDAELLLLSEVAIGIAWASILAMPYAILASSLPQAKLGIYMGLFNVFVVLPQLLVATVMGTIVRHLFPTEPIWTMAFAAGVMALAAVATLRVREA</sequence>
<dbReference type="Proteomes" id="UP001597283">
    <property type="component" value="Unassembled WGS sequence"/>
</dbReference>
<feature type="transmembrane region" description="Helical" evidence="6">
    <location>
        <begin position="348"/>
        <end position="368"/>
    </location>
</feature>
<dbReference type="InterPro" id="IPR011701">
    <property type="entry name" value="MFS"/>
</dbReference>
<feature type="transmembrane region" description="Helical" evidence="6">
    <location>
        <begin position="470"/>
        <end position="490"/>
    </location>
</feature>
<dbReference type="InterPro" id="IPR036259">
    <property type="entry name" value="MFS_trans_sf"/>
</dbReference>
<feature type="transmembrane region" description="Helical" evidence="6">
    <location>
        <begin position="184"/>
        <end position="202"/>
    </location>
</feature>
<keyword evidence="2" id="KW-0813">Transport</keyword>
<accession>A0ABW4NB34</accession>
<keyword evidence="4 6" id="KW-1133">Transmembrane helix</keyword>
<comment type="caution">
    <text evidence="7">The sequence shown here is derived from an EMBL/GenBank/DDBJ whole genome shotgun (WGS) entry which is preliminary data.</text>
</comment>
<feature type="transmembrane region" description="Helical" evidence="6">
    <location>
        <begin position="258"/>
        <end position="275"/>
    </location>
</feature>
<gene>
    <name evidence="7" type="ORF">ACFSC3_06030</name>
</gene>
<name>A0ABW4NB34_9SPHN</name>
<feature type="transmembrane region" description="Helical" evidence="6">
    <location>
        <begin position="50"/>
        <end position="71"/>
    </location>
</feature>
<keyword evidence="8" id="KW-1185">Reference proteome</keyword>
<evidence type="ECO:0000256" key="2">
    <source>
        <dbReference type="ARBA" id="ARBA00022448"/>
    </source>
</evidence>
<dbReference type="Gene3D" id="1.20.1250.20">
    <property type="entry name" value="MFS general substrate transporter like domains"/>
    <property type="match status" value="2"/>
</dbReference>
<proteinExistence type="predicted"/>
<comment type="subcellular location">
    <subcellularLocation>
        <location evidence="1">Membrane</location>
        <topology evidence="1">Multi-pass membrane protein</topology>
    </subcellularLocation>
</comment>